<feature type="region of interest" description="Disordered" evidence="1">
    <location>
        <begin position="1"/>
        <end position="120"/>
    </location>
</feature>
<feature type="compositionally biased region" description="Pro residues" evidence="1">
    <location>
        <begin position="34"/>
        <end position="47"/>
    </location>
</feature>
<evidence type="ECO:0000313" key="2">
    <source>
        <dbReference type="EMBL" id="VCW70861.1"/>
    </source>
</evidence>
<feature type="non-terminal residue" evidence="2">
    <location>
        <position position="1"/>
    </location>
</feature>
<feature type="non-terminal residue" evidence="2">
    <location>
        <position position="133"/>
    </location>
</feature>
<dbReference type="Proteomes" id="UP000269945">
    <property type="component" value="Unassembled WGS sequence"/>
</dbReference>
<gene>
    <name evidence="2" type="ORF">BN2614_LOCUS2</name>
</gene>
<sequence>QLLQTEGPLSEPRDKPDQEGSAYAQVPVRWGGSPRPPCPGTSPPTSRPPGSTDHDYKRLSGAPELPEPGNTYEQIPAARSKETGRTHKAFPGLGPQRPTGAAPLSAQGLQAPVSPPSLQPDKLRRIFFADKKH</sequence>
<proteinExistence type="predicted"/>
<protein>
    <submittedName>
        <fullName evidence="2">Uncharacterized protein</fullName>
    </submittedName>
</protein>
<dbReference type="AlphaFoldDB" id="A0A9X9LL65"/>
<accession>A0A9X9LL65</accession>
<name>A0A9X9LL65_GULGU</name>
<organism evidence="2 3">
    <name type="scientific">Gulo gulo</name>
    <name type="common">Wolverine</name>
    <name type="synonym">Gluton</name>
    <dbReference type="NCBI Taxonomy" id="48420"/>
    <lineage>
        <taxon>Eukaryota</taxon>
        <taxon>Metazoa</taxon>
        <taxon>Chordata</taxon>
        <taxon>Craniata</taxon>
        <taxon>Vertebrata</taxon>
        <taxon>Euteleostomi</taxon>
        <taxon>Mammalia</taxon>
        <taxon>Eutheria</taxon>
        <taxon>Laurasiatheria</taxon>
        <taxon>Carnivora</taxon>
        <taxon>Caniformia</taxon>
        <taxon>Musteloidea</taxon>
        <taxon>Mustelidae</taxon>
        <taxon>Guloninae</taxon>
        <taxon>Gulo</taxon>
    </lineage>
</organism>
<comment type="caution">
    <text evidence="2">The sequence shown here is derived from an EMBL/GenBank/DDBJ whole genome shotgun (WGS) entry which is preliminary data.</text>
</comment>
<evidence type="ECO:0000313" key="3">
    <source>
        <dbReference type="Proteomes" id="UP000269945"/>
    </source>
</evidence>
<reference evidence="2 3" key="1">
    <citation type="submission" date="2018-10" db="EMBL/GenBank/DDBJ databases">
        <authorList>
            <person name="Ekblom R."/>
            <person name="Jareborg N."/>
        </authorList>
    </citation>
    <scope>NUCLEOTIDE SEQUENCE [LARGE SCALE GENOMIC DNA]</scope>
    <source>
        <tissue evidence="2">Muscle</tissue>
    </source>
</reference>
<keyword evidence="3" id="KW-1185">Reference proteome</keyword>
<dbReference type="EMBL" id="CYRY02006472">
    <property type="protein sequence ID" value="VCW70861.1"/>
    <property type="molecule type" value="Genomic_DNA"/>
</dbReference>
<evidence type="ECO:0000256" key="1">
    <source>
        <dbReference type="SAM" id="MobiDB-lite"/>
    </source>
</evidence>